<dbReference type="AlphaFoldDB" id="A6IV70"/>
<dbReference type="Proteomes" id="UP000234681">
    <property type="component" value="Chromosome X"/>
</dbReference>
<accession>A6IV70</accession>
<reference evidence="1 2" key="1">
    <citation type="submission" date="2005-09" db="EMBL/GenBank/DDBJ databases">
        <authorList>
            <person name="Mural R.J."/>
            <person name="Li P.W."/>
            <person name="Adams M.D."/>
            <person name="Amanatides P.G."/>
            <person name="Baden-Tillson H."/>
            <person name="Barnstead M."/>
            <person name="Chin S.H."/>
            <person name="Dew I."/>
            <person name="Evans C.A."/>
            <person name="Ferriera S."/>
            <person name="Flanigan M."/>
            <person name="Fosler C."/>
            <person name="Glodek A."/>
            <person name="Gu Z."/>
            <person name="Holt R.A."/>
            <person name="Jennings D."/>
            <person name="Kraft C.L."/>
            <person name="Lu F."/>
            <person name="Nguyen T."/>
            <person name="Nusskern D.R."/>
            <person name="Pfannkoch C.M."/>
            <person name="Sitter C."/>
            <person name="Sutton G.G."/>
            <person name="Venter J.C."/>
            <person name="Wang Z."/>
            <person name="Woodage T."/>
            <person name="Zheng X.H."/>
            <person name="Zhong F."/>
        </authorList>
    </citation>
    <scope>NUCLEOTIDE SEQUENCE [LARGE SCALE GENOMIC DNA]</scope>
    <source>
        <strain>BN</strain>
        <strain evidence="2">Sprague-Dawley</strain>
    </source>
</reference>
<dbReference type="EMBL" id="CH473969">
    <property type="protein sequence ID" value="EDM07110.1"/>
    <property type="molecule type" value="Genomic_DNA"/>
</dbReference>
<name>A6IV70_RAT</name>
<gene>
    <name evidence="1" type="ORF">rCG_38182</name>
</gene>
<evidence type="ECO:0000313" key="2">
    <source>
        <dbReference type="Proteomes" id="UP000234681"/>
    </source>
</evidence>
<evidence type="ECO:0000313" key="1">
    <source>
        <dbReference type="EMBL" id="EDM07110.1"/>
    </source>
</evidence>
<protein>
    <submittedName>
        <fullName evidence="1">RCG38182</fullName>
    </submittedName>
</protein>
<sequence>MCLSVHVHVHAPYVHRNSQTFKKGGRVECPGTRVTDSLRQRKAMGTSKVRLNTLSIMIRL</sequence>
<proteinExistence type="predicted"/>
<organism evidence="1 2">
    <name type="scientific">Rattus norvegicus</name>
    <name type="common">Rat</name>
    <dbReference type="NCBI Taxonomy" id="10116"/>
    <lineage>
        <taxon>Eukaryota</taxon>
        <taxon>Metazoa</taxon>
        <taxon>Chordata</taxon>
        <taxon>Craniata</taxon>
        <taxon>Vertebrata</taxon>
        <taxon>Euteleostomi</taxon>
        <taxon>Mammalia</taxon>
        <taxon>Eutheria</taxon>
        <taxon>Euarchontoglires</taxon>
        <taxon>Glires</taxon>
        <taxon>Rodentia</taxon>
        <taxon>Myomorpha</taxon>
        <taxon>Muroidea</taxon>
        <taxon>Muridae</taxon>
        <taxon>Murinae</taxon>
        <taxon>Rattus</taxon>
    </lineage>
</organism>